<organism evidence="1 2">
    <name type="scientific">Phenylobacterium soli</name>
    <dbReference type="NCBI Taxonomy" id="2170551"/>
    <lineage>
        <taxon>Bacteria</taxon>
        <taxon>Pseudomonadati</taxon>
        <taxon>Pseudomonadota</taxon>
        <taxon>Alphaproteobacteria</taxon>
        <taxon>Caulobacterales</taxon>
        <taxon>Caulobacteraceae</taxon>
        <taxon>Phenylobacterium</taxon>
    </lineage>
</organism>
<dbReference type="AlphaFoldDB" id="A0A328AJ36"/>
<dbReference type="InterPro" id="IPR007948">
    <property type="entry name" value="DUF736"/>
</dbReference>
<dbReference type="RefSeq" id="WP_111527837.1">
    <property type="nucleotide sequence ID" value="NZ_JBHRSG010000002.1"/>
</dbReference>
<dbReference type="Proteomes" id="UP000249254">
    <property type="component" value="Unassembled WGS sequence"/>
</dbReference>
<evidence type="ECO:0000313" key="2">
    <source>
        <dbReference type="Proteomes" id="UP000249254"/>
    </source>
</evidence>
<dbReference type="Pfam" id="PF05284">
    <property type="entry name" value="DUF736"/>
    <property type="match status" value="1"/>
</dbReference>
<proteinExistence type="predicted"/>
<sequence length="108" mass="11923">MATIGTFSMDDAGNYNGAIKTLTLNVKQAAFRKVEKDNDKAPDFRIFAGQTEFGAAWKKTSRENRDYLSVKLDDPSFPAPIYASLVDAPDGEHGSGYSLIWSRSRQAD</sequence>
<gene>
    <name evidence="1" type="ORF">DJ017_05895</name>
</gene>
<dbReference type="EMBL" id="QFYQ01000001">
    <property type="protein sequence ID" value="RAK54086.1"/>
    <property type="molecule type" value="Genomic_DNA"/>
</dbReference>
<protein>
    <submittedName>
        <fullName evidence="1">DUF736 domain-containing protein</fullName>
    </submittedName>
</protein>
<reference evidence="2" key="1">
    <citation type="submission" date="2018-05" db="EMBL/GenBank/DDBJ databases">
        <authorList>
            <person name="Li X."/>
        </authorList>
    </citation>
    <scope>NUCLEOTIDE SEQUENCE [LARGE SCALE GENOMIC DNA]</scope>
    <source>
        <strain evidence="2">LX32</strain>
    </source>
</reference>
<comment type="caution">
    <text evidence="1">The sequence shown here is derived from an EMBL/GenBank/DDBJ whole genome shotgun (WGS) entry which is preliminary data.</text>
</comment>
<keyword evidence="2" id="KW-1185">Reference proteome</keyword>
<dbReference type="OrthoDB" id="9800788at2"/>
<accession>A0A328AJ36</accession>
<name>A0A328AJ36_9CAUL</name>
<evidence type="ECO:0000313" key="1">
    <source>
        <dbReference type="EMBL" id="RAK54086.1"/>
    </source>
</evidence>